<evidence type="ECO:0000256" key="7">
    <source>
        <dbReference type="ARBA" id="ARBA00023125"/>
    </source>
</evidence>
<dbReference type="Pfam" id="PF00476">
    <property type="entry name" value="DNA_pol_A"/>
    <property type="match status" value="1"/>
</dbReference>
<organism evidence="10">
    <name type="scientific">marine metagenome</name>
    <dbReference type="NCBI Taxonomy" id="408172"/>
    <lineage>
        <taxon>unclassified sequences</taxon>
        <taxon>metagenomes</taxon>
        <taxon>ecological metagenomes</taxon>
    </lineage>
</organism>
<sequence length="247" mass="27959">DLTTAEVYVAAVLAQDINLMNVFRAGGDFHGAIARLVFGLECEPDDVSKFYPTQRQAAKAVTFGIMYGAGAHKISDQVTKDSGSYFSIQEAQEVINDYFYQFKDLKKWLELCREFIEANAFIYSTFGRKRRLENVKSSDKGIASHEVRSGINFLVQSVASDINLSGAIDMQNYIKRHDLKSRIFALVHDSVLAEVPEHEVDHYCKKLKEFMQLDRGVYISGSPIGCEFDISEDYSNGKFEKKYSQLL</sequence>
<evidence type="ECO:0000256" key="6">
    <source>
        <dbReference type="ARBA" id="ARBA00022932"/>
    </source>
</evidence>
<dbReference type="EMBL" id="UINC01134000">
    <property type="protein sequence ID" value="SVD17263.1"/>
    <property type="molecule type" value="Genomic_DNA"/>
</dbReference>
<dbReference type="PANTHER" id="PTHR10133:SF27">
    <property type="entry name" value="DNA POLYMERASE NU"/>
    <property type="match status" value="1"/>
</dbReference>
<dbReference type="InterPro" id="IPR019760">
    <property type="entry name" value="DNA-dir_DNA_pol_A_CS"/>
</dbReference>
<accession>A0A382T5J2</accession>
<dbReference type="SMART" id="SM00482">
    <property type="entry name" value="POLAc"/>
    <property type="match status" value="1"/>
</dbReference>
<evidence type="ECO:0000256" key="8">
    <source>
        <dbReference type="ARBA" id="ARBA00049244"/>
    </source>
</evidence>
<feature type="non-terminal residue" evidence="10">
    <location>
        <position position="1"/>
    </location>
</feature>
<comment type="similarity">
    <text evidence="1">Belongs to the DNA polymerase type-A family.</text>
</comment>
<keyword evidence="4" id="KW-0548">Nucleotidyltransferase</keyword>
<dbReference type="PROSITE" id="PS00447">
    <property type="entry name" value="DNA_POLYMERASE_A"/>
    <property type="match status" value="1"/>
</dbReference>
<protein>
    <recommendedName>
        <fullName evidence="2">DNA-directed DNA polymerase</fullName>
        <ecNumber evidence="2">2.7.7.7</ecNumber>
    </recommendedName>
</protein>
<dbReference type="GO" id="GO:0006302">
    <property type="term" value="P:double-strand break repair"/>
    <property type="evidence" value="ECO:0007669"/>
    <property type="project" value="TreeGrafter"/>
</dbReference>
<dbReference type="InterPro" id="IPR002298">
    <property type="entry name" value="DNA_polymerase_A"/>
</dbReference>
<dbReference type="Gene3D" id="1.10.150.20">
    <property type="entry name" value="5' to 3' exonuclease, C-terminal subdomain"/>
    <property type="match status" value="1"/>
</dbReference>
<dbReference type="SUPFAM" id="SSF56672">
    <property type="entry name" value="DNA/RNA polymerases"/>
    <property type="match status" value="1"/>
</dbReference>
<dbReference type="GO" id="GO:0006261">
    <property type="term" value="P:DNA-templated DNA replication"/>
    <property type="evidence" value="ECO:0007669"/>
    <property type="project" value="InterPro"/>
</dbReference>
<evidence type="ECO:0000256" key="3">
    <source>
        <dbReference type="ARBA" id="ARBA00022679"/>
    </source>
</evidence>
<comment type="catalytic activity">
    <reaction evidence="8">
        <text>DNA(n) + a 2'-deoxyribonucleoside 5'-triphosphate = DNA(n+1) + diphosphate</text>
        <dbReference type="Rhea" id="RHEA:22508"/>
        <dbReference type="Rhea" id="RHEA-COMP:17339"/>
        <dbReference type="Rhea" id="RHEA-COMP:17340"/>
        <dbReference type="ChEBI" id="CHEBI:33019"/>
        <dbReference type="ChEBI" id="CHEBI:61560"/>
        <dbReference type="ChEBI" id="CHEBI:173112"/>
        <dbReference type="EC" id="2.7.7.7"/>
    </reaction>
</comment>
<name>A0A382T5J2_9ZZZZ</name>
<evidence type="ECO:0000256" key="4">
    <source>
        <dbReference type="ARBA" id="ARBA00022695"/>
    </source>
</evidence>
<keyword evidence="5" id="KW-0235">DNA replication</keyword>
<evidence type="ECO:0000313" key="10">
    <source>
        <dbReference type="EMBL" id="SVD17263.1"/>
    </source>
</evidence>
<dbReference type="InterPro" id="IPR001098">
    <property type="entry name" value="DNA-dir_DNA_pol_A_palm_dom"/>
</dbReference>
<dbReference type="AlphaFoldDB" id="A0A382T5J2"/>
<dbReference type="EC" id="2.7.7.7" evidence="2"/>
<dbReference type="InterPro" id="IPR043502">
    <property type="entry name" value="DNA/RNA_pol_sf"/>
</dbReference>
<evidence type="ECO:0000256" key="1">
    <source>
        <dbReference type="ARBA" id="ARBA00007705"/>
    </source>
</evidence>
<evidence type="ECO:0000256" key="5">
    <source>
        <dbReference type="ARBA" id="ARBA00022705"/>
    </source>
</evidence>
<keyword evidence="7" id="KW-0238">DNA-binding</keyword>
<reference evidence="10" key="1">
    <citation type="submission" date="2018-05" db="EMBL/GenBank/DDBJ databases">
        <authorList>
            <person name="Lanie J.A."/>
            <person name="Ng W.-L."/>
            <person name="Kazmierczak K.M."/>
            <person name="Andrzejewski T.M."/>
            <person name="Davidsen T.M."/>
            <person name="Wayne K.J."/>
            <person name="Tettelin H."/>
            <person name="Glass J.I."/>
            <person name="Rusch D."/>
            <person name="Podicherti R."/>
            <person name="Tsui H.-C.T."/>
            <person name="Winkler M.E."/>
        </authorList>
    </citation>
    <scope>NUCLEOTIDE SEQUENCE</scope>
</reference>
<gene>
    <name evidence="10" type="ORF">METZ01_LOCUS370117</name>
</gene>
<evidence type="ECO:0000256" key="2">
    <source>
        <dbReference type="ARBA" id="ARBA00012417"/>
    </source>
</evidence>
<feature type="domain" description="DNA-directed DNA polymerase family A palm" evidence="9">
    <location>
        <begin position="1"/>
        <end position="199"/>
    </location>
</feature>
<keyword evidence="3" id="KW-0808">Transferase</keyword>
<proteinExistence type="inferred from homology"/>
<keyword evidence="6" id="KW-0239">DNA-directed DNA polymerase</keyword>
<dbReference type="PANTHER" id="PTHR10133">
    <property type="entry name" value="DNA POLYMERASE I"/>
    <property type="match status" value="1"/>
</dbReference>
<dbReference type="GO" id="GO:0003677">
    <property type="term" value="F:DNA binding"/>
    <property type="evidence" value="ECO:0007669"/>
    <property type="project" value="UniProtKB-KW"/>
</dbReference>
<evidence type="ECO:0000259" key="9">
    <source>
        <dbReference type="SMART" id="SM00482"/>
    </source>
</evidence>
<dbReference type="GO" id="GO:0003887">
    <property type="term" value="F:DNA-directed DNA polymerase activity"/>
    <property type="evidence" value="ECO:0007669"/>
    <property type="project" value="UniProtKB-KW"/>
</dbReference>
<dbReference type="PRINTS" id="PR00868">
    <property type="entry name" value="DNAPOLI"/>
</dbReference>